<comment type="caution">
    <text evidence="1">The sequence shown here is derived from an EMBL/GenBank/DDBJ whole genome shotgun (WGS) entry which is preliminary data.</text>
</comment>
<protein>
    <submittedName>
        <fullName evidence="1">Uncharacterized protein</fullName>
    </submittedName>
</protein>
<sequence>MDVLFSTKLTSLTTAKIMKTTTKDTRTTTVHTTQQASDRTVKPSSTARKRPKIVSAVQAPPKSDSSSFVINRFARVSRESTYMEHMEPMVMFACNVYLWIIGTLCALVLLLAVALCTTNKPRGEALAPPRPPEPPFTPPVLISPVSSPTIKRPPTEVWEDDLYDVSEISKLEKRPSVTQPPLSRFYGKV</sequence>
<reference evidence="1" key="1">
    <citation type="submission" date="2020-05" db="EMBL/GenBank/DDBJ databases">
        <title>Large-scale comparative analyses of tick genomes elucidate their genetic diversity and vector capacities.</title>
        <authorList>
            <person name="Jia N."/>
            <person name="Wang J."/>
            <person name="Shi W."/>
            <person name="Du L."/>
            <person name="Sun Y."/>
            <person name="Zhan W."/>
            <person name="Jiang J."/>
            <person name="Wang Q."/>
            <person name="Zhang B."/>
            <person name="Ji P."/>
            <person name="Sakyi L.B."/>
            <person name="Cui X."/>
            <person name="Yuan T."/>
            <person name="Jiang B."/>
            <person name="Yang W."/>
            <person name="Lam T.T.-Y."/>
            <person name="Chang Q."/>
            <person name="Ding S."/>
            <person name="Wang X."/>
            <person name="Zhu J."/>
            <person name="Ruan X."/>
            <person name="Zhao L."/>
            <person name="Wei J."/>
            <person name="Que T."/>
            <person name="Du C."/>
            <person name="Cheng J."/>
            <person name="Dai P."/>
            <person name="Han X."/>
            <person name="Huang E."/>
            <person name="Gao Y."/>
            <person name="Liu J."/>
            <person name="Shao H."/>
            <person name="Ye R."/>
            <person name="Li L."/>
            <person name="Wei W."/>
            <person name="Wang X."/>
            <person name="Wang C."/>
            <person name="Yang T."/>
            <person name="Huo Q."/>
            <person name="Li W."/>
            <person name="Guo W."/>
            <person name="Chen H."/>
            <person name="Zhou L."/>
            <person name="Ni X."/>
            <person name="Tian J."/>
            <person name="Zhou Y."/>
            <person name="Sheng Y."/>
            <person name="Liu T."/>
            <person name="Pan Y."/>
            <person name="Xia L."/>
            <person name="Li J."/>
            <person name="Zhao F."/>
            <person name="Cao W."/>
        </authorList>
    </citation>
    <scope>NUCLEOTIDE SEQUENCE</scope>
    <source>
        <strain evidence="1">Dsil-2018</strain>
    </source>
</reference>
<dbReference type="EMBL" id="CM023475">
    <property type="protein sequence ID" value="KAH7945991.1"/>
    <property type="molecule type" value="Genomic_DNA"/>
</dbReference>
<dbReference type="Proteomes" id="UP000821865">
    <property type="component" value="Chromosome 6"/>
</dbReference>
<organism evidence="1 2">
    <name type="scientific">Dermacentor silvarum</name>
    <name type="common">Tick</name>
    <dbReference type="NCBI Taxonomy" id="543639"/>
    <lineage>
        <taxon>Eukaryota</taxon>
        <taxon>Metazoa</taxon>
        <taxon>Ecdysozoa</taxon>
        <taxon>Arthropoda</taxon>
        <taxon>Chelicerata</taxon>
        <taxon>Arachnida</taxon>
        <taxon>Acari</taxon>
        <taxon>Parasitiformes</taxon>
        <taxon>Ixodida</taxon>
        <taxon>Ixodoidea</taxon>
        <taxon>Ixodidae</taxon>
        <taxon>Rhipicephalinae</taxon>
        <taxon>Dermacentor</taxon>
    </lineage>
</organism>
<evidence type="ECO:0000313" key="1">
    <source>
        <dbReference type="EMBL" id="KAH7945991.1"/>
    </source>
</evidence>
<name>A0ACB8CLZ6_DERSI</name>
<evidence type="ECO:0000313" key="2">
    <source>
        <dbReference type="Proteomes" id="UP000821865"/>
    </source>
</evidence>
<accession>A0ACB8CLZ6</accession>
<gene>
    <name evidence="1" type="ORF">HPB49_018677</name>
</gene>
<proteinExistence type="predicted"/>
<keyword evidence="2" id="KW-1185">Reference proteome</keyword>